<sequence>MTVLQFPLRGASAPLSVADSAPPARIVLGVYLRALRRAHRMSQRRSGRHDHVATSTISRVERAESPLKPERLEALLDVYSVAEKDRRYLLRSLPPAQFTPAPQGWTQRDRWDHWADVAGAEADARYVAVLLSASELIEHATTRIPSDLRPGSHRDAQDSDQSAGPAGHDVGMPSWVRTVERHPEQRRTVLIDEYLLSRPVGGPAAAAEQFHHLVELMKREDESRLRIRVLDSSKLSMLDLIHTSALVTVGSNRMIVGYGLCPYYETRSGAAITSADAFRKAQENAYDRATTIALIERAAEGMAKKVKQVKQ</sequence>
<dbReference type="RefSeq" id="WP_205378173.1">
    <property type="nucleotide sequence ID" value="NZ_JAFEJA010000002.1"/>
</dbReference>
<dbReference type="SUPFAM" id="SSF47413">
    <property type="entry name" value="lambda repressor-like DNA-binding domains"/>
    <property type="match status" value="1"/>
</dbReference>
<dbReference type="CDD" id="cd00093">
    <property type="entry name" value="HTH_XRE"/>
    <property type="match status" value="1"/>
</dbReference>
<name>A0ABS2V386_9ACTN</name>
<dbReference type="Gene3D" id="1.10.260.40">
    <property type="entry name" value="lambda repressor-like DNA-binding domains"/>
    <property type="match status" value="1"/>
</dbReference>
<dbReference type="InterPro" id="IPR043917">
    <property type="entry name" value="DUF5753"/>
</dbReference>
<dbReference type="Pfam" id="PF13560">
    <property type="entry name" value="HTH_31"/>
    <property type="match status" value="1"/>
</dbReference>
<dbReference type="InterPro" id="IPR010982">
    <property type="entry name" value="Lambda_DNA-bd_dom_sf"/>
</dbReference>
<reference evidence="3 4" key="1">
    <citation type="journal article" date="2016" name="Arch. Microbiol.">
        <title>Streptomyces zhihengii sp. nov., isolated from rhizospheric soil of Psammosilene tunicoides.</title>
        <authorList>
            <person name="Huang M.J."/>
            <person name="Fei J.J."/>
            <person name="Salam N."/>
            <person name="Kim C.J."/>
            <person name="Hozzein W.N."/>
            <person name="Xiao M."/>
            <person name="Huang H.Q."/>
            <person name="Li W.J."/>
        </authorList>
    </citation>
    <scope>NUCLEOTIDE SEQUENCE [LARGE SCALE GENOMIC DNA]</scope>
    <source>
        <strain evidence="3 4">YIM T102</strain>
    </source>
</reference>
<dbReference type="EMBL" id="JAFEJA010000002">
    <property type="protein sequence ID" value="MBM9624134.1"/>
    <property type="molecule type" value="Genomic_DNA"/>
</dbReference>
<feature type="region of interest" description="Disordered" evidence="1">
    <location>
        <begin position="142"/>
        <end position="172"/>
    </location>
</feature>
<evidence type="ECO:0000313" key="4">
    <source>
        <dbReference type="Proteomes" id="UP000664109"/>
    </source>
</evidence>
<gene>
    <name evidence="3" type="ORF">JE024_36810</name>
</gene>
<keyword evidence="4" id="KW-1185">Reference proteome</keyword>
<feature type="region of interest" description="Disordered" evidence="1">
    <location>
        <begin position="43"/>
        <end position="62"/>
    </location>
</feature>
<organism evidence="3 4">
    <name type="scientific">Streptomyces zhihengii</name>
    <dbReference type="NCBI Taxonomy" id="1818004"/>
    <lineage>
        <taxon>Bacteria</taxon>
        <taxon>Bacillati</taxon>
        <taxon>Actinomycetota</taxon>
        <taxon>Actinomycetes</taxon>
        <taxon>Kitasatosporales</taxon>
        <taxon>Streptomycetaceae</taxon>
        <taxon>Streptomyces</taxon>
    </lineage>
</organism>
<evidence type="ECO:0000259" key="2">
    <source>
        <dbReference type="PROSITE" id="PS50943"/>
    </source>
</evidence>
<dbReference type="Pfam" id="PF19054">
    <property type="entry name" value="DUF5753"/>
    <property type="match status" value="1"/>
</dbReference>
<comment type="caution">
    <text evidence="3">The sequence shown here is derived from an EMBL/GenBank/DDBJ whole genome shotgun (WGS) entry which is preliminary data.</text>
</comment>
<accession>A0ABS2V386</accession>
<protein>
    <submittedName>
        <fullName evidence="3">Helix-turn-helix domain-containing protein</fullName>
    </submittedName>
</protein>
<evidence type="ECO:0000256" key="1">
    <source>
        <dbReference type="SAM" id="MobiDB-lite"/>
    </source>
</evidence>
<dbReference type="PROSITE" id="PS50943">
    <property type="entry name" value="HTH_CROC1"/>
    <property type="match status" value="1"/>
</dbReference>
<proteinExistence type="predicted"/>
<evidence type="ECO:0000313" key="3">
    <source>
        <dbReference type="EMBL" id="MBM9624134.1"/>
    </source>
</evidence>
<feature type="domain" description="HTH cro/C1-type" evidence="2">
    <location>
        <begin position="32"/>
        <end position="89"/>
    </location>
</feature>
<dbReference type="InterPro" id="IPR001387">
    <property type="entry name" value="Cro/C1-type_HTH"/>
</dbReference>
<dbReference type="Proteomes" id="UP000664109">
    <property type="component" value="Unassembled WGS sequence"/>
</dbReference>